<dbReference type="InterPro" id="IPR018939">
    <property type="entry name" value="Autophagy-rel_prot_27"/>
</dbReference>
<evidence type="ECO:0000256" key="8">
    <source>
        <dbReference type="ARBA" id="ARBA00022692"/>
    </source>
</evidence>
<dbReference type="Pfam" id="PF09451">
    <property type="entry name" value="ATG27"/>
    <property type="match status" value="1"/>
</dbReference>
<dbReference type="GO" id="GO:0006914">
    <property type="term" value="P:autophagy"/>
    <property type="evidence" value="ECO:0007669"/>
    <property type="project" value="UniProtKB-KW"/>
</dbReference>
<dbReference type="InParanoid" id="G4T513"/>
<proteinExistence type="inferred from homology"/>
<feature type="domain" description="MRH" evidence="21">
    <location>
        <begin position="24"/>
        <end position="181"/>
    </location>
</feature>
<keyword evidence="7" id="KW-0813">Transport</keyword>
<dbReference type="PROSITE" id="PS51914">
    <property type="entry name" value="MRH"/>
    <property type="match status" value="1"/>
</dbReference>
<dbReference type="HOGENOM" id="CLU_047751_1_0_1"/>
<evidence type="ECO:0000256" key="4">
    <source>
        <dbReference type="ARBA" id="ARBA00004614"/>
    </source>
</evidence>
<feature type="compositionally biased region" description="Basic and acidic residues" evidence="18">
    <location>
        <begin position="182"/>
        <end position="197"/>
    </location>
</feature>
<evidence type="ECO:0000256" key="2">
    <source>
        <dbReference type="ARBA" id="ARBA00004358"/>
    </source>
</evidence>
<dbReference type="PANTHER" id="PTHR15071:SF13">
    <property type="entry name" value="AUTOPHAGY-RELATED PROTEIN 27"/>
    <property type="match status" value="1"/>
</dbReference>
<evidence type="ECO:0000256" key="16">
    <source>
        <dbReference type="ARBA" id="ARBA00023157"/>
    </source>
</evidence>
<evidence type="ECO:0000256" key="19">
    <source>
        <dbReference type="SAM" id="Phobius"/>
    </source>
</evidence>
<keyword evidence="13" id="KW-0333">Golgi apparatus</keyword>
<evidence type="ECO:0000256" key="12">
    <source>
        <dbReference type="ARBA" id="ARBA00023006"/>
    </source>
</evidence>
<dbReference type="SUPFAM" id="SSF50911">
    <property type="entry name" value="Mannose 6-phosphate receptor domain"/>
    <property type="match status" value="1"/>
</dbReference>
<evidence type="ECO:0000256" key="14">
    <source>
        <dbReference type="ARBA" id="ARBA00023128"/>
    </source>
</evidence>
<evidence type="ECO:0000256" key="3">
    <source>
        <dbReference type="ARBA" id="ARBA00004472"/>
    </source>
</evidence>
<keyword evidence="9 20" id="KW-0732">Signal</keyword>
<dbReference type="GO" id="GO:0000139">
    <property type="term" value="C:Golgi membrane"/>
    <property type="evidence" value="ECO:0007669"/>
    <property type="project" value="UniProtKB-SubCell"/>
</dbReference>
<keyword evidence="12" id="KW-0072">Autophagy</keyword>
<evidence type="ECO:0000256" key="9">
    <source>
        <dbReference type="ARBA" id="ARBA00022729"/>
    </source>
</evidence>
<feature type="region of interest" description="Disordered" evidence="18">
    <location>
        <begin position="176"/>
        <end position="200"/>
    </location>
</feature>
<comment type="similarity">
    <text evidence="5">Belongs to the ATG27 family.</text>
</comment>
<dbReference type="InterPro" id="IPR009011">
    <property type="entry name" value="Man6P_isomerase_rcpt-bd_dom_sf"/>
</dbReference>
<keyword evidence="17" id="KW-0968">Cytoplasmic vesicle</keyword>
<keyword evidence="14" id="KW-0496">Mitochondrion</keyword>
<keyword evidence="8 19" id="KW-0812">Transmembrane</keyword>
<dbReference type="GO" id="GO:0031966">
    <property type="term" value="C:mitochondrial membrane"/>
    <property type="evidence" value="ECO:0007669"/>
    <property type="project" value="UniProtKB-SubCell"/>
</dbReference>
<evidence type="ECO:0000259" key="21">
    <source>
        <dbReference type="PROSITE" id="PS51914"/>
    </source>
</evidence>
<dbReference type="InterPro" id="IPR044865">
    <property type="entry name" value="MRH_dom"/>
</dbReference>
<evidence type="ECO:0000313" key="22">
    <source>
        <dbReference type="EMBL" id="CCA66348.1"/>
    </source>
</evidence>
<evidence type="ECO:0000256" key="15">
    <source>
        <dbReference type="ARBA" id="ARBA00023136"/>
    </source>
</evidence>
<protein>
    <recommendedName>
        <fullName evidence="6">Autophagy-related protein 27</fullName>
    </recommendedName>
</protein>
<dbReference type="AlphaFoldDB" id="G4T513"/>
<dbReference type="GO" id="GO:0030659">
    <property type="term" value="C:cytoplasmic vesicle membrane"/>
    <property type="evidence" value="ECO:0007669"/>
    <property type="project" value="UniProtKB-SubCell"/>
</dbReference>
<dbReference type="OMA" id="GSSHWGF"/>
<keyword evidence="15 19" id="KW-0472">Membrane</keyword>
<dbReference type="GO" id="GO:0015031">
    <property type="term" value="P:protein transport"/>
    <property type="evidence" value="ECO:0007669"/>
    <property type="project" value="UniProtKB-KW"/>
</dbReference>
<evidence type="ECO:0000256" key="1">
    <source>
        <dbReference type="ARBA" id="ARBA00004304"/>
    </source>
</evidence>
<keyword evidence="10" id="KW-0653">Protein transport</keyword>
<evidence type="ECO:0000256" key="6">
    <source>
        <dbReference type="ARBA" id="ARBA00013776"/>
    </source>
</evidence>
<organism evidence="22 23">
    <name type="scientific">Serendipita indica (strain DSM 11827)</name>
    <name type="common">Root endophyte fungus</name>
    <name type="synonym">Piriformospora indica</name>
    <dbReference type="NCBI Taxonomy" id="1109443"/>
    <lineage>
        <taxon>Eukaryota</taxon>
        <taxon>Fungi</taxon>
        <taxon>Dikarya</taxon>
        <taxon>Basidiomycota</taxon>
        <taxon>Agaricomycotina</taxon>
        <taxon>Agaricomycetes</taxon>
        <taxon>Sebacinales</taxon>
        <taxon>Serendipitaceae</taxon>
        <taxon>Serendipita</taxon>
    </lineage>
</organism>
<evidence type="ECO:0000256" key="10">
    <source>
        <dbReference type="ARBA" id="ARBA00022927"/>
    </source>
</evidence>
<keyword evidence="16" id="KW-1015">Disulfide bond</keyword>
<feature type="chain" id="PRO_5003468191" description="Autophagy-related protein 27" evidence="20">
    <location>
        <begin position="22"/>
        <end position="276"/>
    </location>
</feature>
<sequence>MAPRILYQLALVLLSALVAAAEDFECRENTQIKGNEYDLTSLNAARSASRERNTPPTTMVDSIRFNLCADLESSDLPEQDQCPGGTRACLTKTNKREGEQDRIIAVIPLATTGTASPEYSALTGSDGFTVLLHGKAYPENGTNQNFNITLVCSQEASDPTFVDYNNGLGSVKWSTPAACPKKKGDPPPTDKPDETHEPSSPPGSGIGWFFLLLFLVLAAYFLIGIYHNYTNYGASGWDLIPHRDFWREVPYLLRDLGYHLVTALRGGPSRGGYQSV</sequence>
<dbReference type="STRING" id="1109443.G4T513"/>
<feature type="transmembrane region" description="Helical" evidence="19">
    <location>
        <begin position="206"/>
        <end position="226"/>
    </location>
</feature>
<evidence type="ECO:0000256" key="17">
    <source>
        <dbReference type="ARBA" id="ARBA00023329"/>
    </source>
</evidence>
<comment type="caution">
    <text evidence="22">The sequence shown here is derived from an EMBL/GenBank/DDBJ whole genome shotgun (WGS) entry which is preliminary data.</text>
</comment>
<dbReference type="PANTHER" id="PTHR15071">
    <property type="entry name" value="MANNOSE-6-PHOSPHATE RECEPTOR FAMILY MEMBER"/>
    <property type="match status" value="1"/>
</dbReference>
<reference evidence="22 23" key="1">
    <citation type="journal article" date="2011" name="PLoS Pathog.">
        <title>Endophytic Life Strategies Decoded by Genome and Transcriptome Analyses of the Mutualistic Root Symbiont Piriformospora indica.</title>
        <authorList>
            <person name="Zuccaro A."/>
            <person name="Lahrmann U."/>
            <person name="Guldener U."/>
            <person name="Langen G."/>
            <person name="Pfiffi S."/>
            <person name="Biedenkopf D."/>
            <person name="Wong P."/>
            <person name="Samans B."/>
            <person name="Grimm C."/>
            <person name="Basiewicz M."/>
            <person name="Murat C."/>
            <person name="Martin F."/>
            <person name="Kogel K.H."/>
        </authorList>
    </citation>
    <scope>NUCLEOTIDE SEQUENCE [LARGE SCALE GENOMIC DNA]</scope>
    <source>
        <strain evidence="22 23">DSM 11827</strain>
    </source>
</reference>
<keyword evidence="11 19" id="KW-1133">Transmembrane helix</keyword>
<evidence type="ECO:0000256" key="7">
    <source>
        <dbReference type="ARBA" id="ARBA00022448"/>
    </source>
</evidence>
<dbReference type="eggNOG" id="ENOG502S1VT">
    <property type="taxonomic scope" value="Eukaryota"/>
</dbReference>
<evidence type="ECO:0000256" key="20">
    <source>
        <dbReference type="SAM" id="SignalP"/>
    </source>
</evidence>
<evidence type="ECO:0000256" key="11">
    <source>
        <dbReference type="ARBA" id="ARBA00022989"/>
    </source>
</evidence>
<dbReference type="OrthoDB" id="29460at2759"/>
<evidence type="ECO:0000256" key="13">
    <source>
        <dbReference type="ARBA" id="ARBA00023034"/>
    </source>
</evidence>
<keyword evidence="23" id="KW-1185">Reference proteome</keyword>
<comment type="subcellular location">
    <subcellularLocation>
        <location evidence="2">Cytoplasmic vesicle membrane</location>
        <topology evidence="2">Single-pass type I membrane protein</topology>
    </subcellularLocation>
    <subcellularLocation>
        <location evidence="4">Golgi apparatus membrane</location>
        <topology evidence="4">Single-pass type I membrane protein</topology>
    </subcellularLocation>
    <subcellularLocation>
        <location evidence="1">Mitochondrion membrane</location>
        <topology evidence="1">Single-pass membrane protein</topology>
    </subcellularLocation>
    <subcellularLocation>
        <location evidence="3">Preautophagosomal structure membrane</location>
        <topology evidence="3">Single-pass type I membrane protein</topology>
    </subcellularLocation>
</comment>
<dbReference type="Gene3D" id="2.70.130.10">
    <property type="entry name" value="Mannose-6-phosphate receptor binding domain"/>
    <property type="match status" value="1"/>
</dbReference>
<dbReference type="EMBL" id="CAFZ01000001">
    <property type="protein sequence ID" value="CCA66348.1"/>
    <property type="molecule type" value="Genomic_DNA"/>
</dbReference>
<evidence type="ECO:0000256" key="5">
    <source>
        <dbReference type="ARBA" id="ARBA00005363"/>
    </source>
</evidence>
<accession>G4T513</accession>
<feature type="signal peptide" evidence="20">
    <location>
        <begin position="1"/>
        <end position="21"/>
    </location>
</feature>
<evidence type="ECO:0000256" key="18">
    <source>
        <dbReference type="SAM" id="MobiDB-lite"/>
    </source>
</evidence>
<dbReference type="Proteomes" id="UP000007148">
    <property type="component" value="Unassembled WGS sequence"/>
</dbReference>
<name>G4T513_SERID</name>
<dbReference type="GO" id="GO:0034045">
    <property type="term" value="C:phagophore assembly site membrane"/>
    <property type="evidence" value="ECO:0007669"/>
    <property type="project" value="UniProtKB-SubCell"/>
</dbReference>
<evidence type="ECO:0000313" key="23">
    <source>
        <dbReference type="Proteomes" id="UP000007148"/>
    </source>
</evidence>
<gene>
    <name evidence="22" type="ORF">PIIN_00034</name>
</gene>